<feature type="compositionally biased region" description="Basic and acidic residues" evidence="1">
    <location>
        <begin position="191"/>
        <end position="210"/>
    </location>
</feature>
<comment type="caution">
    <text evidence="2">The sequence shown here is derived from an EMBL/GenBank/DDBJ whole genome shotgun (WGS) entry which is preliminary data.</text>
</comment>
<evidence type="ECO:0000313" key="2">
    <source>
        <dbReference type="EMBL" id="GLB36290.1"/>
    </source>
</evidence>
<feature type="region of interest" description="Disordered" evidence="1">
    <location>
        <begin position="160"/>
        <end position="212"/>
    </location>
</feature>
<gene>
    <name evidence="2" type="ORF">LshimejAT787_0305780</name>
</gene>
<dbReference type="PANTHER" id="PTHR12069:SF0">
    <property type="entry name" value="DNA-DIRECTED RNA POLYMERASE III SUBUNIT RPC5"/>
    <property type="match status" value="1"/>
</dbReference>
<keyword evidence="3" id="KW-1185">Reference proteome</keyword>
<reference evidence="2" key="1">
    <citation type="submission" date="2022-07" db="EMBL/GenBank/DDBJ databases">
        <title>The genome of Lyophyllum shimeji provides insight into the initial evolution of ectomycorrhizal fungal genome.</title>
        <authorList>
            <person name="Kobayashi Y."/>
            <person name="Shibata T."/>
            <person name="Hirakawa H."/>
            <person name="Shigenobu S."/>
            <person name="Nishiyama T."/>
            <person name="Yamada A."/>
            <person name="Hasebe M."/>
            <person name="Kawaguchi M."/>
        </authorList>
    </citation>
    <scope>NUCLEOTIDE SEQUENCE</scope>
    <source>
        <strain evidence="2">AT787</strain>
    </source>
</reference>
<organism evidence="2 3">
    <name type="scientific">Lyophyllum shimeji</name>
    <name type="common">Hon-shimeji</name>
    <name type="synonym">Tricholoma shimeji</name>
    <dbReference type="NCBI Taxonomy" id="47721"/>
    <lineage>
        <taxon>Eukaryota</taxon>
        <taxon>Fungi</taxon>
        <taxon>Dikarya</taxon>
        <taxon>Basidiomycota</taxon>
        <taxon>Agaricomycotina</taxon>
        <taxon>Agaricomycetes</taxon>
        <taxon>Agaricomycetidae</taxon>
        <taxon>Agaricales</taxon>
        <taxon>Tricholomatineae</taxon>
        <taxon>Lyophyllaceae</taxon>
        <taxon>Lyophyllum</taxon>
    </lineage>
</organism>
<feature type="compositionally biased region" description="Acidic residues" evidence="1">
    <location>
        <begin position="165"/>
        <end position="181"/>
    </location>
</feature>
<feature type="region of interest" description="Disordered" evidence="1">
    <location>
        <begin position="72"/>
        <end position="110"/>
    </location>
</feature>
<dbReference type="OrthoDB" id="340681at2759"/>
<dbReference type="GO" id="GO:0005666">
    <property type="term" value="C:RNA polymerase III complex"/>
    <property type="evidence" value="ECO:0007669"/>
    <property type="project" value="TreeGrafter"/>
</dbReference>
<proteinExistence type="predicted"/>
<accession>A0A9P3PHY5</accession>
<protein>
    <submittedName>
        <fullName evidence="2">Sin-like protein conserved region</fullName>
    </submittedName>
</protein>
<name>A0A9P3PHY5_LYOSH</name>
<dbReference type="PANTHER" id="PTHR12069">
    <property type="entry name" value="DNA-DIRECTED RNA POLYMERASES III 80 KDA POLYPEPTIDE RNA POLYMERASE III SUBUNIT 5"/>
    <property type="match status" value="1"/>
</dbReference>
<dbReference type="Proteomes" id="UP001063166">
    <property type="component" value="Unassembled WGS sequence"/>
</dbReference>
<evidence type="ECO:0000256" key="1">
    <source>
        <dbReference type="SAM" id="MobiDB-lite"/>
    </source>
</evidence>
<dbReference type="Pfam" id="PF04801">
    <property type="entry name" value="RPC5"/>
    <property type="match status" value="1"/>
</dbReference>
<sequence length="1055" mass="117329">MDVDDEIVSVLPIHYSNVLSPDIQIHQFPLLTRPLQVPPSAAASGKRITARVKPRVRRLEVHVPADTRPEVWNVERSKELGAARKEDDREKNQEPKGKEHEGEEPRLSEIRMQSEEISQKGDYMLGVVCDGQLHLHPISQTLQFRPTLTYLDMLSRKHKRARLEDESESEEGPPPFPEEEAPMPTVKKEKKTAGEVREVQVTTRKVDDKSAGQVQGGLSAVRREMLQAIRAEEDEPWEDLQFYDVTTKESGEALEGVFSQSDNHHRVLHSESAMQSDSATESDSDPEFTAYEAKLQSISDYPILQDEPRFPDEKVLCQATLQAVEQIKNFDLSAVQRDDSLQKAVLDVSNVVLHFMDRNCSRVDPAATAAVLSLFPYLADAEFLSILFLHRKISRIIAAKAASPHALSTVVCWVDVVLAKMSMFILTVATGFSPRPLASSKFIQSQREEDYVRAATQLPEKWQSVIEVVGSKKMSPAAVRLATRLSFAAYVMVPQLTTCRRWTDTNVQPVDVMSAILRNANHKPMNGFSAISSTPRCDDEERINYAMIISIFSASQIAKRRQQASQSLSPMRIQGLSYLLATLQVALHGEVESSSPIMLPYEHLDLSQTILRIAHVECITDLTITWLYHLNSPFCMGHASDCPNPFSVDLEFTFSNEPSSGAVMLQILNRFTTQLQEAPAPGTLSLGLAVVLHKICAAIIHLLRPTTENRRSHFEDVIQPICRSLLVIFGFLGDSGKDLDIKDLILEALTLVPAATLRSCFEVLRENADLQFDAKVNEDIARSARTANKIQASLVAPTTALASSLLAIKCTLFLLTLIWHSEVAGCVMPRQASLLLSTVANILLGSPSSNQLSVMRDALLTVVAVSGHSCISQDARAIDEDIFWDLAIRSERTNFVTASAFAHRIMVTALNSDPLSLVEGWDYLRDVLLLILSHRFAEEQEALALLVCPVLCTAMTKMAQATSPAAEYMLSSPWTMSLCSELQSLISVEHSKDARYLAALQQRLRNRGRTLLDQLARKLRRSPALTDDYGIDARASRLVFCYAPTGSRLVLVPQL</sequence>
<dbReference type="AlphaFoldDB" id="A0A9P3PHY5"/>
<dbReference type="EMBL" id="BRPK01000003">
    <property type="protein sequence ID" value="GLB36290.1"/>
    <property type="molecule type" value="Genomic_DNA"/>
</dbReference>
<dbReference type="GO" id="GO:0042797">
    <property type="term" value="P:tRNA transcription by RNA polymerase III"/>
    <property type="evidence" value="ECO:0007669"/>
    <property type="project" value="TreeGrafter"/>
</dbReference>
<dbReference type="InterPro" id="IPR006886">
    <property type="entry name" value="RNA_pol_III_Rpc5"/>
</dbReference>
<evidence type="ECO:0000313" key="3">
    <source>
        <dbReference type="Proteomes" id="UP001063166"/>
    </source>
</evidence>